<feature type="region of interest" description="Disordered" evidence="1">
    <location>
        <begin position="666"/>
        <end position="737"/>
    </location>
</feature>
<evidence type="ECO:0000313" key="3">
    <source>
        <dbReference type="Proteomes" id="UP000800038"/>
    </source>
</evidence>
<dbReference type="Proteomes" id="UP000800038">
    <property type="component" value="Unassembled WGS sequence"/>
</dbReference>
<feature type="region of interest" description="Disordered" evidence="1">
    <location>
        <begin position="133"/>
        <end position="196"/>
    </location>
</feature>
<organism evidence="2 3">
    <name type="scientific">Clathrospora elynae</name>
    <dbReference type="NCBI Taxonomy" id="706981"/>
    <lineage>
        <taxon>Eukaryota</taxon>
        <taxon>Fungi</taxon>
        <taxon>Dikarya</taxon>
        <taxon>Ascomycota</taxon>
        <taxon>Pezizomycotina</taxon>
        <taxon>Dothideomycetes</taxon>
        <taxon>Pleosporomycetidae</taxon>
        <taxon>Pleosporales</taxon>
        <taxon>Diademaceae</taxon>
        <taxon>Clathrospora</taxon>
    </lineage>
</organism>
<dbReference type="OrthoDB" id="3798510at2759"/>
<keyword evidence="3" id="KW-1185">Reference proteome</keyword>
<dbReference type="AlphaFoldDB" id="A0A6A5T659"/>
<feature type="region of interest" description="Disordered" evidence="1">
    <location>
        <begin position="511"/>
        <end position="531"/>
    </location>
</feature>
<reference evidence="2" key="1">
    <citation type="journal article" date="2020" name="Stud. Mycol.">
        <title>101 Dothideomycetes genomes: a test case for predicting lifestyles and emergence of pathogens.</title>
        <authorList>
            <person name="Haridas S."/>
            <person name="Albert R."/>
            <person name="Binder M."/>
            <person name="Bloem J."/>
            <person name="Labutti K."/>
            <person name="Salamov A."/>
            <person name="Andreopoulos B."/>
            <person name="Baker S."/>
            <person name="Barry K."/>
            <person name="Bills G."/>
            <person name="Bluhm B."/>
            <person name="Cannon C."/>
            <person name="Castanera R."/>
            <person name="Culley D."/>
            <person name="Daum C."/>
            <person name="Ezra D."/>
            <person name="Gonzalez J."/>
            <person name="Henrissat B."/>
            <person name="Kuo A."/>
            <person name="Liang C."/>
            <person name="Lipzen A."/>
            <person name="Lutzoni F."/>
            <person name="Magnuson J."/>
            <person name="Mondo S."/>
            <person name="Nolan M."/>
            <person name="Ohm R."/>
            <person name="Pangilinan J."/>
            <person name="Park H.-J."/>
            <person name="Ramirez L."/>
            <person name="Alfaro M."/>
            <person name="Sun H."/>
            <person name="Tritt A."/>
            <person name="Yoshinaga Y."/>
            <person name="Zwiers L.-H."/>
            <person name="Turgeon B."/>
            <person name="Goodwin S."/>
            <person name="Spatafora J."/>
            <person name="Crous P."/>
            <person name="Grigoriev I."/>
        </authorList>
    </citation>
    <scope>NUCLEOTIDE SEQUENCE</scope>
    <source>
        <strain evidence="2">CBS 161.51</strain>
    </source>
</reference>
<dbReference type="EMBL" id="ML975997">
    <property type="protein sequence ID" value="KAF1948061.1"/>
    <property type="molecule type" value="Genomic_DNA"/>
</dbReference>
<protein>
    <submittedName>
        <fullName evidence="2">Uncharacterized protein</fullName>
    </submittedName>
</protein>
<evidence type="ECO:0000313" key="2">
    <source>
        <dbReference type="EMBL" id="KAF1948061.1"/>
    </source>
</evidence>
<sequence>MTLGQTPIPYYDSLSSRLSKPVRPFKDNRCTDCRLRYSTTTPTRHCLETCPHQQDFAPTPNKFSILAELKSSPTETKWAFDFIPTSSDGTRRRGKRGRKHHRSKKAEPKPPEKRKSEAIGELCKRLAALRLNDDGSHTAPQPDNHDHQPTVEKANPACSSESVRNHWAPQFRPNSLPPPPTATVKPASSEHTSLPKKPQRCLFPANLCDYDLGIPEVPEIKREVPRLFPLSAFIACPDPASRYPSKSKFADPTATFEFSSITKTPLALPPPTDAQKAVLSAACRALVLRKPETTPTPLDTTLGAQWAAIGSPLSNTQTRSPPCRPVAPESCPVKTPSPTFFAMVPLRPAPSDPWNPPRRTSLLGQRPLSIAAPISSSATHQSRFFPRPPPTANAIRSLPLPLPLPKFVSRETWESLGNHTTVSKPAPSSLVTPPLELSEPSYSAWNRRPPPGIPNNSFTQASPTPATAGQWQESDLFYVHGHANPCWCPAHSIPNTWASFSPTRVETPCTFPRALREPGPMNPIRFTDGPRVIPPTPTPIPGLGPIIPATPTSPPTHAVLVSDRSLSSHTSEASFSSLHEDYDWVVIPAHLQDRDLSAEYRRRRSISSTSLSTMGDDEDYVMDPACFRPSLPGSPVRSLSASGLGIEPSGPIPWVLLSPVQSLVESEESSDEAIQSPHEASTPSPRPCDRASTSAVEWPTLQEAMQLRRIRNNMPSRSSTKDDEEASSWDGVTDWFM</sequence>
<feature type="compositionally biased region" description="Basic and acidic residues" evidence="1">
    <location>
        <begin position="105"/>
        <end position="118"/>
    </location>
</feature>
<gene>
    <name evidence="2" type="ORF">EJ02DRAFT_507822</name>
</gene>
<evidence type="ECO:0000256" key="1">
    <source>
        <dbReference type="SAM" id="MobiDB-lite"/>
    </source>
</evidence>
<feature type="region of interest" description="Disordered" evidence="1">
    <location>
        <begin position="82"/>
        <end position="118"/>
    </location>
</feature>
<name>A0A6A5T659_9PLEO</name>
<feature type="compositionally biased region" description="Basic residues" evidence="1">
    <location>
        <begin position="92"/>
        <end position="104"/>
    </location>
</feature>
<accession>A0A6A5T659</accession>
<proteinExistence type="predicted"/>